<organism evidence="5 6">
    <name type="scientific">Metarhizobium album</name>
    <dbReference type="NCBI Taxonomy" id="2182425"/>
    <lineage>
        <taxon>Bacteria</taxon>
        <taxon>Pseudomonadati</taxon>
        <taxon>Pseudomonadota</taxon>
        <taxon>Alphaproteobacteria</taxon>
        <taxon>Hyphomicrobiales</taxon>
        <taxon>Rhizobiaceae</taxon>
        <taxon>Metarhizobium</taxon>
    </lineage>
</organism>
<comment type="caution">
    <text evidence="5">The sequence shown here is derived from an EMBL/GenBank/DDBJ whole genome shotgun (WGS) entry which is preliminary data.</text>
</comment>
<dbReference type="PANTHER" id="PTHR34298">
    <property type="entry name" value="SEGREGATION AND CONDENSATION PROTEIN B"/>
    <property type="match status" value="1"/>
</dbReference>
<dbReference type="OrthoDB" id="9806226at2"/>
<keyword evidence="1" id="KW-0963">Cytoplasm</keyword>
<dbReference type="Pfam" id="PF04079">
    <property type="entry name" value="SMC_ScpB"/>
    <property type="match status" value="1"/>
</dbReference>
<accession>A0A2U2DIR7</accession>
<dbReference type="PANTHER" id="PTHR34298:SF2">
    <property type="entry name" value="SEGREGATION AND CONDENSATION PROTEIN B"/>
    <property type="match status" value="1"/>
</dbReference>
<proteinExistence type="predicted"/>
<dbReference type="RefSeq" id="WP_109461485.1">
    <property type="nucleotide sequence ID" value="NZ_QFBC01000018.1"/>
</dbReference>
<gene>
    <name evidence="5" type="ORF">DEM27_27675</name>
</gene>
<dbReference type="GO" id="GO:0051304">
    <property type="term" value="P:chromosome separation"/>
    <property type="evidence" value="ECO:0007669"/>
    <property type="project" value="InterPro"/>
</dbReference>
<dbReference type="AlphaFoldDB" id="A0A2U2DIR7"/>
<evidence type="ECO:0000256" key="1">
    <source>
        <dbReference type="ARBA" id="ARBA00022490"/>
    </source>
</evidence>
<evidence type="ECO:0000256" key="4">
    <source>
        <dbReference type="ARBA" id="ARBA00023306"/>
    </source>
</evidence>
<keyword evidence="4" id="KW-0131">Cell cycle</keyword>
<dbReference type="GO" id="GO:0051301">
    <property type="term" value="P:cell division"/>
    <property type="evidence" value="ECO:0007669"/>
    <property type="project" value="UniProtKB-KW"/>
</dbReference>
<reference evidence="5 6" key="1">
    <citation type="submission" date="2018-05" db="EMBL/GenBank/DDBJ databases">
        <title>The draft genome of strain NS-104.</title>
        <authorList>
            <person name="Hang P."/>
            <person name="Jiang J."/>
        </authorList>
    </citation>
    <scope>NUCLEOTIDE SEQUENCE [LARGE SCALE GENOMIC DNA]</scope>
    <source>
        <strain evidence="5 6">NS-104</strain>
    </source>
</reference>
<keyword evidence="6" id="KW-1185">Reference proteome</keyword>
<evidence type="ECO:0000256" key="2">
    <source>
        <dbReference type="ARBA" id="ARBA00022618"/>
    </source>
</evidence>
<dbReference type="Proteomes" id="UP000245252">
    <property type="component" value="Unassembled WGS sequence"/>
</dbReference>
<evidence type="ECO:0000313" key="6">
    <source>
        <dbReference type="Proteomes" id="UP000245252"/>
    </source>
</evidence>
<dbReference type="Gene3D" id="1.10.10.10">
    <property type="entry name" value="Winged helix-like DNA-binding domain superfamily/Winged helix DNA-binding domain"/>
    <property type="match status" value="2"/>
</dbReference>
<sequence>MARRPERLSAIDTELSHLPAERRWREWMNRVEAVIFASATPVPREMLTRIVGQDCNIDLIIEDIGEELRGRPYELVAVGGGWQHRTRLAYADVIRASTAPTKPPGNITQHEATVLMAIGYFQPVTRNDLSKIFGKEVGRDAIAALRQAGFVTSGPRSPTPGAPYTFVTTPHFLAAFGFASLRDLPDIEMLEDAGLLKKAISEEEGLGFQADEEDE</sequence>
<dbReference type="InterPro" id="IPR005234">
    <property type="entry name" value="ScpB_csome_segregation"/>
</dbReference>
<evidence type="ECO:0000313" key="5">
    <source>
        <dbReference type="EMBL" id="PWE53151.1"/>
    </source>
</evidence>
<dbReference type="SUPFAM" id="SSF46785">
    <property type="entry name" value="Winged helix' DNA-binding domain"/>
    <property type="match status" value="2"/>
</dbReference>
<dbReference type="EMBL" id="QFBC01000018">
    <property type="protein sequence ID" value="PWE53151.1"/>
    <property type="molecule type" value="Genomic_DNA"/>
</dbReference>
<name>A0A2U2DIR7_9HYPH</name>
<dbReference type="InterPro" id="IPR036388">
    <property type="entry name" value="WH-like_DNA-bd_sf"/>
</dbReference>
<protein>
    <submittedName>
        <fullName evidence="5">Segregation and condensation protein B</fullName>
    </submittedName>
</protein>
<keyword evidence="2" id="KW-0132">Cell division</keyword>
<keyword evidence="3" id="KW-0159">Chromosome partition</keyword>
<evidence type="ECO:0000256" key="3">
    <source>
        <dbReference type="ARBA" id="ARBA00022829"/>
    </source>
</evidence>
<dbReference type="PIRSF" id="PIRSF019345">
    <property type="entry name" value="ScpB"/>
    <property type="match status" value="1"/>
</dbReference>
<dbReference type="InterPro" id="IPR036390">
    <property type="entry name" value="WH_DNA-bd_sf"/>
</dbReference>